<dbReference type="Proteomes" id="UP000766570">
    <property type="component" value="Unassembled WGS sequence"/>
</dbReference>
<proteinExistence type="predicted"/>
<keyword evidence="1" id="KW-0472">Membrane</keyword>
<protein>
    <submittedName>
        <fullName evidence="2">Uncharacterized protein</fullName>
    </submittedName>
</protein>
<comment type="caution">
    <text evidence="2">The sequence shown here is derived from an EMBL/GenBank/DDBJ whole genome shotgun (WGS) entry which is preliminary data.</text>
</comment>
<reference evidence="2 3" key="1">
    <citation type="submission" date="2021-03" db="EMBL/GenBank/DDBJ databases">
        <title>Sequencing the genomes of 1000 actinobacteria strains.</title>
        <authorList>
            <person name="Klenk H.-P."/>
        </authorList>
    </citation>
    <scope>NUCLEOTIDE SEQUENCE [LARGE SCALE GENOMIC DNA]</scope>
    <source>
        <strain evidence="2 3">DSM 15454</strain>
    </source>
</reference>
<feature type="transmembrane region" description="Helical" evidence="1">
    <location>
        <begin position="28"/>
        <end position="47"/>
    </location>
</feature>
<keyword evidence="1" id="KW-1133">Transmembrane helix</keyword>
<organism evidence="2 3">
    <name type="scientific">Paeniglutamicibacter psychrophenolicus</name>
    <dbReference type="NCBI Taxonomy" id="257454"/>
    <lineage>
        <taxon>Bacteria</taxon>
        <taxon>Bacillati</taxon>
        <taxon>Actinomycetota</taxon>
        <taxon>Actinomycetes</taxon>
        <taxon>Micrococcales</taxon>
        <taxon>Micrococcaceae</taxon>
        <taxon>Paeniglutamicibacter</taxon>
    </lineage>
</organism>
<evidence type="ECO:0000313" key="2">
    <source>
        <dbReference type="EMBL" id="MBP2374426.1"/>
    </source>
</evidence>
<evidence type="ECO:0000313" key="3">
    <source>
        <dbReference type="Proteomes" id="UP000766570"/>
    </source>
</evidence>
<evidence type="ECO:0000256" key="1">
    <source>
        <dbReference type="SAM" id="Phobius"/>
    </source>
</evidence>
<accession>A0ABS4WEF4</accession>
<sequence length="68" mass="7684">MGKKRVFIYGGCTSRDAVEHYPAYSMELAHYVVMMLLLLSTAFRDLFLQPCPVTFNDLTVPAQTTLNP</sequence>
<dbReference type="EMBL" id="JAGIOE010000001">
    <property type="protein sequence ID" value="MBP2374426.1"/>
    <property type="molecule type" value="Genomic_DNA"/>
</dbReference>
<keyword evidence="1" id="KW-0812">Transmembrane</keyword>
<name>A0ABS4WEF4_9MICC</name>
<gene>
    <name evidence="2" type="ORF">JOF46_002338</name>
</gene>
<keyword evidence="3" id="KW-1185">Reference proteome</keyword>